<dbReference type="Gene3D" id="1.10.260.40">
    <property type="entry name" value="lambda repressor-like DNA-binding domains"/>
    <property type="match status" value="1"/>
</dbReference>
<protein>
    <submittedName>
        <fullName evidence="1">Uncharacterized protein</fullName>
    </submittedName>
</protein>
<accession>A0A2Z2KNX2</accession>
<dbReference type="InterPro" id="IPR010982">
    <property type="entry name" value="Lambda_DNA-bd_dom_sf"/>
</dbReference>
<dbReference type="GO" id="GO:0003677">
    <property type="term" value="F:DNA binding"/>
    <property type="evidence" value="ECO:0007669"/>
    <property type="project" value="InterPro"/>
</dbReference>
<proteinExistence type="predicted"/>
<organism evidence="1 2">
    <name type="scientific">Paenibacillus donghaensis</name>
    <dbReference type="NCBI Taxonomy" id="414771"/>
    <lineage>
        <taxon>Bacteria</taxon>
        <taxon>Bacillati</taxon>
        <taxon>Bacillota</taxon>
        <taxon>Bacilli</taxon>
        <taxon>Bacillales</taxon>
        <taxon>Paenibacillaceae</taxon>
        <taxon>Paenibacillus</taxon>
    </lineage>
</organism>
<sequence>MKYSELLSKYIEESGLSLGEIAIRLSNKNIKIDRSYISKLKNGNKPPASEDISRALAEVTGGKSQELLMASYIEKAPEEVQPALQEFNKFRILFSIIRKLTELLEFYWNYGFVQKNILEVILSLADDVKDELNIYILTEHLENDPEYAADIIAQLKHSFFPFSESLVFGNFEIKFSDYVDEYGNGKRKKSNKIVYDVEEPVIVEFATDQVIREAEEEYGVNLRDDPEVMSAVREIVRSFARMKKK</sequence>
<dbReference type="EMBL" id="CP021780">
    <property type="protein sequence ID" value="ASA25390.1"/>
    <property type="molecule type" value="Genomic_DNA"/>
</dbReference>
<dbReference type="AlphaFoldDB" id="A0A2Z2KNX2"/>
<dbReference type="RefSeq" id="WP_087919355.1">
    <property type="nucleotide sequence ID" value="NZ_CP021780.1"/>
</dbReference>
<evidence type="ECO:0000313" key="1">
    <source>
        <dbReference type="EMBL" id="ASA25390.1"/>
    </source>
</evidence>
<dbReference type="Proteomes" id="UP000249890">
    <property type="component" value="Chromosome"/>
</dbReference>
<keyword evidence="2" id="KW-1185">Reference proteome</keyword>
<evidence type="ECO:0000313" key="2">
    <source>
        <dbReference type="Proteomes" id="UP000249890"/>
    </source>
</evidence>
<reference evidence="1 2" key="1">
    <citation type="submission" date="2017-06" db="EMBL/GenBank/DDBJ databases">
        <title>Complete genome sequence of Paenibacillus donghaensis KCTC 13049T isolated from East Sea sediment, South Korea.</title>
        <authorList>
            <person name="Jung B.K."/>
            <person name="Hong S.-J."/>
            <person name="Shin J.-H."/>
        </authorList>
    </citation>
    <scope>NUCLEOTIDE SEQUENCE [LARGE SCALE GENOMIC DNA]</scope>
    <source>
        <strain evidence="1 2">KCTC 13049</strain>
    </source>
</reference>
<dbReference type="OrthoDB" id="2651434at2"/>
<dbReference type="KEGG" id="pdh:B9T62_34450"/>
<gene>
    <name evidence="1" type="ORF">B9T62_34450</name>
</gene>
<name>A0A2Z2KNX2_9BACL</name>